<evidence type="ECO:0000313" key="2">
    <source>
        <dbReference type="Proteomes" id="UP000050326"/>
    </source>
</evidence>
<reference evidence="1 2" key="1">
    <citation type="submission" date="2015-09" db="EMBL/GenBank/DDBJ databases">
        <title>Genome sequence of Oxobacter pfennigii DSM 3222.</title>
        <authorList>
            <person name="Poehlein A."/>
            <person name="Bengelsdorf F.R."/>
            <person name="Schiel-Bengelsdorf B."/>
            <person name="Duerre P."/>
            <person name="Daniel R."/>
        </authorList>
    </citation>
    <scope>NUCLEOTIDE SEQUENCE [LARGE SCALE GENOMIC DNA]</scope>
    <source>
        <strain evidence="1 2">DSM 3222</strain>
    </source>
</reference>
<proteinExistence type="predicted"/>
<protein>
    <submittedName>
        <fullName evidence="1">Uncharacterized protein</fullName>
    </submittedName>
</protein>
<dbReference type="STRING" id="36849.OXPF_34430"/>
<dbReference type="EMBL" id="LKET01000045">
    <property type="protein sequence ID" value="KPU43011.1"/>
    <property type="molecule type" value="Genomic_DNA"/>
</dbReference>
<dbReference type="OrthoDB" id="2876402at2"/>
<sequence length="208" mass="24316">MKDKILKTVDRHDLYINAFFNTLEAYGREPDQNIKPLIKKLIVYGVKAINTKKKPEYITEEGETADFQFAEIIKDCIGALTPREFMNLFPIDKDYDGHKYGAKDYFYTMDYIRGLGIDKPIGEEVTDFLWDYMNAEIHEFLAISFSFVSNLRHLTGQKGIAEEWLEMNGITTYTMHKDSQGKEYMIDNQTGKTIRIKKPRPRYLKAKK</sequence>
<dbReference type="Proteomes" id="UP000050326">
    <property type="component" value="Unassembled WGS sequence"/>
</dbReference>
<keyword evidence="2" id="KW-1185">Reference proteome</keyword>
<dbReference type="AlphaFoldDB" id="A0A0P8W556"/>
<gene>
    <name evidence="1" type="ORF">OXPF_34430</name>
</gene>
<comment type="caution">
    <text evidence="1">The sequence shown here is derived from an EMBL/GenBank/DDBJ whole genome shotgun (WGS) entry which is preliminary data.</text>
</comment>
<dbReference type="RefSeq" id="WP_054876438.1">
    <property type="nucleotide sequence ID" value="NZ_LKET01000045.1"/>
</dbReference>
<organism evidence="1 2">
    <name type="scientific">Oxobacter pfennigii</name>
    <dbReference type="NCBI Taxonomy" id="36849"/>
    <lineage>
        <taxon>Bacteria</taxon>
        <taxon>Bacillati</taxon>
        <taxon>Bacillota</taxon>
        <taxon>Clostridia</taxon>
        <taxon>Eubacteriales</taxon>
        <taxon>Clostridiaceae</taxon>
        <taxon>Oxobacter</taxon>
    </lineage>
</organism>
<accession>A0A0P8W556</accession>
<evidence type="ECO:0000313" key="1">
    <source>
        <dbReference type="EMBL" id="KPU43011.1"/>
    </source>
</evidence>
<name>A0A0P8W556_9CLOT</name>